<proteinExistence type="predicted"/>
<dbReference type="EMBL" id="MU802722">
    <property type="protein sequence ID" value="KAJ3978769.1"/>
    <property type="molecule type" value="Genomic_DNA"/>
</dbReference>
<organism evidence="1 2">
    <name type="scientific">Lentinula detonsa</name>
    <dbReference type="NCBI Taxonomy" id="2804962"/>
    <lineage>
        <taxon>Eukaryota</taxon>
        <taxon>Fungi</taxon>
        <taxon>Dikarya</taxon>
        <taxon>Basidiomycota</taxon>
        <taxon>Agaricomycotina</taxon>
        <taxon>Agaricomycetes</taxon>
        <taxon>Agaricomycetidae</taxon>
        <taxon>Agaricales</taxon>
        <taxon>Marasmiineae</taxon>
        <taxon>Omphalotaceae</taxon>
        <taxon>Lentinula</taxon>
    </lineage>
</organism>
<accession>A0AA38PNF5</accession>
<reference evidence="1" key="1">
    <citation type="submission" date="2022-08" db="EMBL/GenBank/DDBJ databases">
        <authorList>
            <consortium name="DOE Joint Genome Institute"/>
            <person name="Min B."/>
            <person name="Riley R."/>
            <person name="Sierra-Patev S."/>
            <person name="Naranjo-Ortiz M."/>
            <person name="Looney B."/>
            <person name="Konkel Z."/>
            <person name="Slot J.C."/>
            <person name="Sakamoto Y."/>
            <person name="Steenwyk J.L."/>
            <person name="Rokas A."/>
            <person name="Carro J."/>
            <person name="Camarero S."/>
            <person name="Ferreira P."/>
            <person name="Molpeceres G."/>
            <person name="Ruiz-Duenas F.J."/>
            <person name="Serrano A."/>
            <person name="Henrissat B."/>
            <person name="Drula E."/>
            <person name="Hughes K.W."/>
            <person name="Mata J.L."/>
            <person name="Ishikawa N.K."/>
            <person name="Vargas-Isla R."/>
            <person name="Ushijima S."/>
            <person name="Smith C.A."/>
            <person name="Ahrendt S."/>
            <person name="Andreopoulos W."/>
            <person name="He G."/>
            <person name="Labutti K."/>
            <person name="Lipzen A."/>
            <person name="Ng V."/>
            <person name="Sandor L."/>
            <person name="Barry K."/>
            <person name="Martinez A.T."/>
            <person name="Xiao Y."/>
            <person name="Gibbons J.G."/>
            <person name="Terashima K."/>
            <person name="Hibbett D.S."/>
            <person name="Grigoriev I.V."/>
        </authorList>
    </citation>
    <scope>NUCLEOTIDE SEQUENCE</scope>
    <source>
        <strain evidence="1">TFB7829</strain>
    </source>
</reference>
<protein>
    <submittedName>
        <fullName evidence="1">Uncharacterized protein</fullName>
    </submittedName>
</protein>
<dbReference type="AlphaFoldDB" id="A0AA38PNF5"/>
<evidence type="ECO:0000313" key="1">
    <source>
        <dbReference type="EMBL" id="KAJ3978769.1"/>
    </source>
</evidence>
<gene>
    <name evidence="1" type="ORF">F5890DRAFT_1559699</name>
</gene>
<sequence>MPLRSNIFSSLNGIQSPKRNGLSIPTFDKLAKLRSYYAKEVHHQTGKFASSERHFTQIHSEQGPVLEKSGNLNVWEGPMHSAVDGLDGSGDDDEPISGVEVVFRDVERTLKEEKSNNSLTAAEVVDTVDVVKAPSSGDWSIEEIL</sequence>
<comment type="caution">
    <text evidence="1">The sequence shown here is derived from an EMBL/GenBank/DDBJ whole genome shotgun (WGS) entry which is preliminary data.</text>
</comment>
<evidence type="ECO:0000313" key="2">
    <source>
        <dbReference type="Proteomes" id="UP001163850"/>
    </source>
</evidence>
<name>A0AA38PNF5_9AGAR</name>
<dbReference type="Proteomes" id="UP001163850">
    <property type="component" value="Unassembled WGS sequence"/>
</dbReference>